<dbReference type="GO" id="GO:0016779">
    <property type="term" value="F:nucleotidyltransferase activity"/>
    <property type="evidence" value="ECO:0007669"/>
    <property type="project" value="UniProtKB-KW"/>
</dbReference>
<name>A0ABW3ALM3_9MICO</name>
<evidence type="ECO:0000256" key="8">
    <source>
        <dbReference type="ARBA" id="ARBA00022475"/>
    </source>
</evidence>
<dbReference type="PANTHER" id="PTHR46382">
    <property type="entry name" value="PHOSPHATIDATE CYTIDYLYLTRANSFERASE"/>
    <property type="match status" value="1"/>
</dbReference>
<evidence type="ECO:0000256" key="2">
    <source>
        <dbReference type="ARBA" id="ARBA00004651"/>
    </source>
</evidence>
<dbReference type="PROSITE" id="PS01315">
    <property type="entry name" value="CDS"/>
    <property type="match status" value="1"/>
</dbReference>
<feature type="transmembrane region" description="Helical" evidence="20">
    <location>
        <begin position="227"/>
        <end position="249"/>
    </location>
</feature>
<evidence type="ECO:0000256" key="5">
    <source>
        <dbReference type="ARBA" id="ARBA00010185"/>
    </source>
</evidence>
<feature type="transmembrane region" description="Helical" evidence="20">
    <location>
        <begin position="170"/>
        <end position="187"/>
    </location>
</feature>
<keyword evidence="14" id="KW-0443">Lipid metabolism</keyword>
<keyword evidence="17" id="KW-1208">Phospholipid metabolism</keyword>
<proteinExistence type="inferred from homology"/>
<dbReference type="PANTHER" id="PTHR46382:SF1">
    <property type="entry name" value="PHOSPHATIDATE CYTIDYLYLTRANSFERASE"/>
    <property type="match status" value="1"/>
</dbReference>
<evidence type="ECO:0000256" key="20">
    <source>
        <dbReference type="SAM" id="Phobius"/>
    </source>
</evidence>
<keyword evidence="22" id="KW-1185">Reference proteome</keyword>
<feature type="transmembrane region" description="Helical" evidence="20">
    <location>
        <begin position="255"/>
        <end position="274"/>
    </location>
</feature>
<evidence type="ECO:0000256" key="12">
    <source>
        <dbReference type="ARBA" id="ARBA00022695"/>
    </source>
</evidence>
<evidence type="ECO:0000256" key="9">
    <source>
        <dbReference type="ARBA" id="ARBA00022516"/>
    </source>
</evidence>
<dbReference type="EC" id="2.7.7.41" evidence="6 18"/>
<comment type="caution">
    <text evidence="21">The sequence shown here is derived from an EMBL/GenBank/DDBJ whole genome shotgun (WGS) entry which is preliminary data.</text>
</comment>
<keyword evidence="15 20" id="KW-0472">Membrane</keyword>
<evidence type="ECO:0000256" key="7">
    <source>
        <dbReference type="ARBA" id="ARBA00019373"/>
    </source>
</evidence>
<feature type="transmembrane region" description="Helical" evidence="20">
    <location>
        <begin position="295"/>
        <end position="313"/>
    </location>
</feature>
<dbReference type="RefSeq" id="WP_378772727.1">
    <property type="nucleotide sequence ID" value="NZ_JBHTII010000002.1"/>
</dbReference>
<gene>
    <name evidence="21" type="ORF">ACFQ0P_15175</name>
</gene>
<comment type="catalytic activity">
    <reaction evidence="1 18">
        <text>a 1,2-diacyl-sn-glycero-3-phosphate + CTP + H(+) = a CDP-1,2-diacyl-sn-glycerol + diphosphate</text>
        <dbReference type="Rhea" id="RHEA:16229"/>
        <dbReference type="ChEBI" id="CHEBI:15378"/>
        <dbReference type="ChEBI" id="CHEBI:33019"/>
        <dbReference type="ChEBI" id="CHEBI:37563"/>
        <dbReference type="ChEBI" id="CHEBI:58332"/>
        <dbReference type="ChEBI" id="CHEBI:58608"/>
        <dbReference type="EC" id="2.7.7.41"/>
    </reaction>
</comment>
<evidence type="ECO:0000256" key="16">
    <source>
        <dbReference type="ARBA" id="ARBA00023209"/>
    </source>
</evidence>
<evidence type="ECO:0000313" key="21">
    <source>
        <dbReference type="EMBL" id="MFD0791739.1"/>
    </source>
</evidence>
<feature type="transmembrane region" description="Helical" evidence="20">
    <location>
        <begin position="319"/>
        <end position="339"/>
    </location>
</feature>
<organism evidence="21 22">
    <name type="scientific">Microbacterium insulae</name>
    <dbReference type="NCBI Taxonomy" id="483014"/>
    <lineage>
        <taxon>Bacteria</taxon>
        <taxon>Bacillati</taxon>
        <taxon>Actinomycetota</taxon>
        <taxon>Actinomycetes</taxon>
        <taxon>Micrococcales</taxon>
        <taxon>Microbacteriaceae</taxon>
        <taxon>Microbacterium</taxon>
    </lineage>
</organism>
<feature type="compositionally biased region" description="Pro residues" evidence="19">
    <location>
        <begin position="52"/>
        <end position="64"/>
    </location>
</feature>
<evidence type="ECO:0000256" key="13">
    <source>
        <dbReference type="ARBA" id="ARBA00022989"/>
    </source>
</evidence>
<accession>A0ABW3ALM3</accession>
<keyword evidence="13 20" id="KW-1133">Transmembrane helix</keyword>
<evidence type="ECO:0000256" key="3">
    <source>
        <dbReference type="ARBA" id="ARBA00005119"/>
    </source>
</evidence>
<keyword evidence="10 18" id="KW-0808">Transferase</keyword>
<protein>
    <recommendedName>
        <fullName evidence="7 18">Phosphatidate cytidylyltransferase</fullName>
        <ecNumber evidence="6 18">2.7.7.41</ecNumber>
    </recommendedName>
</protein>
<comment type="subcellular location">
    <subcellularLocation>
        <location evidence="2">Cell membrane</location>
        <topology evidence="2">Multi-pass membrane protein</topology>
    </subcellularLocation>
</comment>
<keyword evidence="9" id="KW-0444">Lipid biosynthesis</keyword>
<sequence length="388" mass="41032">MAEASGEPPGDDEVVPDAPLTRREAAAARRADMVPDGDTAATAGAFSTDMIPPRPPLPAEPPAPFATAEAGGESDASPVIHSHLRAARTEFETQVAHARAEFEEANERIKQRTGRDLILAILIGVAAGAVLLGSLIFIKQLFLVFALAAVVLGVYEFSRALRASGRRVDAAPQIGAGVVLVLSGYFLDVWLHWVVVFVAVAVVVTWRLLAQMVAHDGRTYGKVLADVLIAGFIQLYVPFFASLCVVLLAQDRGEWWVLSFIAVVVAADTGAYAAGLSFGRHPMAPRISPKKTWEGFAGAVAASALAGVLLAMFLLGLDWWMGVVIGVVILGTATVGDLGESMIKRDLGIKDMSSWLPGHGGVLDRLDSILPSTAAALALYYLFTPLVA</sequence>
<evidence type="ECO:0000256" key="17">
    <source>
        <dbReference type="ARBA" id="ARBA00023264"/>
    </source>
</evidence>
<feature type="transmembrane region" description="Helical" evidence="20">
    <location>
        <begin position="141"/>
        <end position="158"/>
    </location>
</feature>
<comment type="pathway">
    <text evidence="3 18">Phospholipid metabolism; CDP-diacylglycerol biosynthesis; CDP-diacylglycerol from sn-glycerol 3-phosphate: step 3/3.</text>
</comment>
<evidence type="ECO:0000256" key="19">
    <source>
        <dbReference type="SAM" id="MobiDB-lite"/>
    </source>
</evidence>
<evidence type="ECO:0000256" key="4">
    <source>
        <dbReference type="ARBA" id="ARBA00005189"/>
    </source>
</evidence>
<evidence type="ECO:0000256" key="1">
    <source>
        <dbReference type="ARBA" id="ARBA00001698"/>
    </source>
</evidence>
<evidence type="ECO:0000256" key="10">
    <source>
        <dbReference type="ARBA" id="ARBA00022679"/>
    </source>
</evidence>
<evidence type="ECO:0000256" key="11">
    <source>
        <dbReference type="ARBA" id="ARBA00022692"/>
    </source>
</evidence>
<dbReference type="InterPro" id="IPR000374">
    <property type="entry name" value="PC_trans"/>
</dbReference>
<evidence type="ECO:0000256" key="18">
    <source>
        <dbReference type="RuleBase" id="RU003938"/>
    </source>
</evidence>
<dbReference type="EMBL" id="JBHTII010000002">
    <property type="protein sequence ID" value="MFD0791739.1"/>
    <property type="molecule type" value="Genomic_DNA"/>
</dbReference>
<feature type="region of interest" description="Disordered" evidence="19">
    <location>
        <begin position="1"/>
        <end position="76"/>
    </location>
</feature>
<keyword evidence="11 18" id="KW-0812">Transmembrane</keyword>
<evidence type="ECO:0000256" key="6">
    <source>
        <dbReference type="ARBA" id="ARBA00012487"/>
    </source>
</evidence>
<feature type="transmembrane region" description="Helical" evidence="20">
    <location>
        <begin position="117"/>
        <end position="135"/>
    </location>
</feature>
<comment type="similarity">
    <text evidence="5 18">Belongs to the CDS family.</text>
</comment>
<keyword evidence="16" id="KW-0594">Phospholipid biosynthesis</keyword>
<reference evidence="22" key="1">
    <citation type="journal article" date="2019" name="Int. J. Syst. Evol. Microbiol.">
        <title>The Global Catalogue of Microorganisms (GCM) 10K type strain sequencing project: providing services to taxonomists for standard genome sequencing and annotation.</title>
        <authorList>
            <consortium name="The Broad Institute Genomics Platform"/>
            <consortium name="The Broad Institute Genome Sequencing Center for Infectious Disease"/>
            <person name="Wu L."/>
            <person name="Ma J."/>
        </authorList>
    </citation>
    <scope>NUCLEOTIDE SEQUENCE [LARGE SCALE GENOMIC DNA]</scope>
    <source>
        <strain evidence="22">CCUG 54523</strain>
    </source>
</reference>
<keyword evidence="8" id="KW-1003">Cell membrane</keyword>
<dbReference type="Pfam" id="PF01148">
    <property type="entry name" value="CTP_transf_1"/>
    <property type="match status" value="1"/>
</dbReference>
<dbReference type="Proteomes" id="UP001597055">
    <property type="component" value="Unassembled WGS sequence"/>
</dbReference>
<evidence type="ECO:0000256" key="15">
    <source>
        <dbReference type="ARBA" id="ARBA00023136"/>
    </source>
</evidence>
<comment type="pathway">
    <text evidence="4">Lipid metabolism.</text>
</comment>
<evidence type="ECO:0000256" key="14">
    <source>
        <dbReference type="ARBA" id="ARBA00023098"/>
    </source>
</evidence>
<keyword evidence="12 18" id="KW-0548">Nucleotidyltransferase</keyword>
<evidence type="ECO:0000313" key="22">
    <source>
        <dbReference type="Proteomes" id="UP001597055"/>
    </source>
</evidence>
<feature type="compositionally biased region" description="Basic and acidic residues" evidence="19">
    <location>
        <begin position="20"/>
        <end position="33"/>
    </location>
</feature>